<name>A0A644VKF9_9ZZZZ</name>
<protein>
    <submittedName>
        <fullName evidence="1">Uncharacterized protein</fullName>
    </submittedName>
</protein>
<reference evidence="1" key="1">
    <citation type="submission" date="2019-08" db="EMBL/GenBank/DDBJ databases">
        <authorList>
            <person name="Kucharzyk K."/>
            <person name="Murdoch R.W."/>
            <person name="Higgins S."/>
            <person name="Loffler F."/>
        </authorList>
    </citation>
    <scope>NUCLEOTIDE SEQUENCE</scope>
</reference>
<accession>A0A644VKF9</accession>
<gene>
    <name evidence="1" type="ORF">SDC9_37756</name>
</gene>
<comment type="caution">
    <text evidence="1">The sequence shown here is derived from an EMBL/GenBank/DDBJ whole genome shotgun (WGS) entry which is preliminary data.</text>
</comment>
<proteinExistence type="predicted"/>
<dbReference type="EMBL" id="VSSQ01000336">
    <property type="protein sequence ID" value="MPL91680.1"/>
    <property type="molecule type" value="Genomic_DNA"/>
</dbReference>
<organism evidence="1">
    <name type="scientific">bioreactor metagenome</name>
    <dbReference type="NCBI Taxonomy" id="1076179"/>
    <lineage>
        <taxon>unclassified sequences</taxon>
        <taxon>metagenomes</taxon>
        <taxon>ecological metagenomes</taxon>
    </lineage>
</organism>
<evidence type="ECO:0000313" key="1">
    <source>
        <dbReference type="EMBL" id="MPL91680.1"/>
    </source>
</evidence>
<dbReference type="AlphaFoldDB" id="A0A644VKF9"/>
<sequence>MDEDKEIIKNYSYGVSKNGDIDINFYKGGGKFSQIIIENKELEKMYESAKIMKKAVFFGLFNNK</sequence>